<reference evidence="4 5" key="1">
    <citation type="submission" date="2018-09" db="EMBL/GenBank/DDBJ databases">
        <title>Discovery and Ecogenomic Context for Candidatus Cryosericales, a Global Caldiserica Order Active in Thawing Permafrost.</title>
        <authorList>
            <person name="Martinez M.A."/>
            <person name="Woodcroft B.J."/>
            <person name="Ignacio Espinoza J.C."/>
            <person name="Zayed A."/>
            <person name="Singleton C.M."/>
            <person name="Boyd J."/>
            <person name="Li Y.-F."/>
            <person name="Purvine S."/>
            <person name="Maughan H."/>
            <person name="Hodgkins S.B."/>
            <person name="Anderson D."/>
            <person name="Sederholm M."/>
            <person name="Temperton B."/>
            <person name="Saleska S.R."/>
            <person name="Tyson G.W."/>
            <person name="Rich V.I."/>
        </authorList>
    </citation>
    <scope>NUCLEOTIDE SEQUENCE [LARGE SCALE GENOMIC DNA]</scope>
    <source>
        <strain evidence="4 5">SMC1</strain>
    </source>
</reference>
<dbReference type="Proteomes" id="UP000266113">
    <property type="component" value="Unassembled WGS sequence"/>
</dbReference>
<dbReference type="PANTHER" id="PTHR31302:SF31">
    <property type="entry name" value="PHOSPHODIESTERASE YAEI"/>
    <property type="match status" value="1"/>
</dbReference>
<dbReference type="GO" id="GO:0008758">
    <property type="term" value="F:UDP-2,3-diacylglucosamine hydrolase activity"/>
    <property type="evidence" value="ECO:0007669"/>
    <property type="project" value="TreeGrafter"/>
</dbReference>
<evidence type="ECO:0000256" key="2">
    <source>
        <dbReference type="ARBA" id="ARBA00022801"/>
    </source>
</evidence>
<keyword evidence="5" id="KW-1185">Reference proteome</keyword>
<dbReference type="PANTHER" id="PTHR31302">
    <property type="entry name" value="TRANSMEMBRANE PROTEIN WITH METALLOPHOSPHOESTERASE DOMAIN-RELATED"/>
    <property type="match status" value="1"/>
</dbReference>
<dbReference type="SUPFAM" id="SSF56300">
    <property type="entry name" value="Metallo-dependent phosphatases"/>
    <property type="match status" value="1"/>
</dbReference>
<dbReference type="GO" id="GO:0016020">
    <property type="term" value="C:membrane"/>
    <property type="evidence" value="ECO:0007669"/>
    <property type="project" value="GOC"/>
</dbReference>
<dbReference type="InterPro" id="IPR004843">
    <property type="entry name" value="Calcineurin-like_PHP"/>
</dbReference>
<dbReference type="AlphaFoldDB" id="A0A398DNW0"/>
<comment type="caution">
    <text evidence="4">The sequence shown here is derived from an EMBL/GenBank/DDBJ whole genome shotgun (WGS) entry which is preliminary data.</text>
</comment>
<dbReference type="InterPro" id="IPR051158">
    <property type="entry name" value="Metallophosphoesterase_sf"/>
</dbReference>
<name>A0A398DNW0_9BACT</name>
<proteinExistence type="predicted"/>
<dbReference type="RefSeq" id="WP_119085210.1">
    <property type="nucleotide sequence ID" value="NZ_QXIY01000008.1"/>
</dbReference>
<keyword evidence="1" id="KW-0479">Metal-binding</keyword>
<accession>A0A398DNW0</accession>
<organism evidence="4 5">
    <name type="scientific">Candidatus Cryosericum septentrionale</name>
    <dbReference type="NCBI Taxonomy" id="2290913"/>
    <lineage>
        <taxon>Bacteria</taxon>
        <taxon>Pseudomonadati</taxon>
        <taxon>Caldisericota/Cryosericota group</taxon>
        <taxon>Candidatus Cryosericota</taxon>
        <taxon>Candidatus Cryosericia</taxon>
        <taxon>Candidatus Cryosericales</taxon>
        <taxon>Candidatus Cryosericaceae</taxon>
        <taxon>Candidatus Cryosericum</taxon>
    </lineage>
</organism>
<evidence type="ECO:0000313" key="4">
    <source>
        <dbReference type="EMBL" id="RIE17302.1"/>
    </source>
</evidence>
<dbReference type="EMBL" id="QXIY01000008">
    <property type="protein sequence ID" value="RIE17302.1"/>
    <property type="molecule type" value="Genomic_DNA"/>
</dbReference>
<protein>
    <submittedName>
        <fullName evidence="4">Metallophosphoesterase</fullName>
    </submittedName>
</protein>
<evidence type="ECO:0000259" key="3">
    <source>
        <dbReference type="Pfam" id="PF00149"/>
    </source>
</evidence>
<dbReference type="OrthoDB" id="9780884at2"/>
<evidence type="ECO:0000313" key="5">
    <source>
        <dbReference type="Proteomes" id="UP000266113"/>
    </source>
</evidence>
<dbReference type="Pfam" id="PF00149">
    <property type="entry name" value="Metallophos"/>
    <property type="match status" value="1"/>
</dbReference>
<dbReference type="CDD" id="cd07385">
    <property type="entry name" value="MPP_YkuE_C"/>
    <property type="match status" value="1"/>
</dbReference>
<dbReference type="GO" id="GO:0009245">
    <property type="term" value="P:lipid A biosynthetic process"/>
    <property type="evidence" value="ECO:0007669"/>
    <property type="project" value="TreeGrafter"/>
</dbReference>
<dbReference type="GO" id="GO:0046872">
    <property type="term" value="F:metal ion binding"/>
    <property type="evidence" value="ECO:0007669"/>
    <property type="project" value="UniProtKB-KW"/>
</dbReference>
<gene>
    <name evidence="4" type="ORF">SMC1_02380</name>
</gene>
<keyword evidence="2" id="KW-0378">Hydrolase</keyword>
<dbReference type="Gene3D" id="3.60.21.10">
    <property type="match status" value="1"/>
</dbReference>
<dbReference type="InterPro" id="IPR029052">
    <property type="entry name" value="Metallo-depent_PP-like"/>
</dbReference>
<sequence length="292" mass="31866">MQAGRIDCWVTAHVRRRRRLLWTLVLVAALFLETAVVEPHILLVRRIDVRVAGLPEEWTGGTVIQLSDPHLGYPSPAAWRAIDTIRTERPDLVVVTGDVADRRSSIPVVLAWAKQLCEAAGVPVVYVPGNHEHWRFGDGEAMAQFLEQLRGAGFVVLENELTRISRRSGGSPLVIVGLDDSYSHHMDVEAGFSGLAAGERAIVLEHCPDDVTSIVVSGHASLVLTGHTHGGQVRLPVWGDRLTAALEGSPFVRGLYQVDGVPLYVSQGLGMSVLPVRFFCPPEVTVFTLSRP</sequence>
<feature type="domain" description="Calcineurin-like phosphoesterase" evidence="3">
    <location>
        <begin position="62"/>
        <end position="230"/>
    </location>
</feature>
<evidence type="ECO:0000256" key="1">
    <source>
        <dbReference type="ARBA" id="ARBA00022723"/>
    </source>
</evidence>